<dbReference type="AlphaFoldDB" id="A0A853ETP4"/>
<dbReference type="Proteomes" id="UP000561011">
    <property type="component" value="Unassembled WGS sequence"/>
</dbReference>
<evidence type="ECO:0000313" key="1">
    <source>
        <dbReference type="EMBL" id="NYS93082.1"/>
    </source>
</evidence>
<dbReference type="EMBL" id="JACBYE010000009">
    <property type="protein sequence ID" value="NYS93082.1"/>
    <property type="molecule type" value="Genomic_DNA"/>
</dbReference>
<evidence type="ECO:0000313" key="2">
    <source>
        <dbReference type="Proteomes" id="UP000561011"/>
    </source>
</evidence>
<keyword evidence="2" id="KW-1185">Reference proteome</keyword>
<accession>A0A853ETP4</accession>
<protein>
    <submittedName>
        <fullName evidence="1">Uncharacterized protein</fullName>
    </submittedName>
</protein>
<sequence length="142" mass="15045">MGGSRNPVVSGPANGLTLCGSGTTGCHGWAEAHRAEAIAVGLIVAQHGDPELVPVLNWTHGAAFLSASSGWWPVGTDYRGTDYLEHVAAERGVPADSAEYLRLASVILDGLQRLNGPATLERDLDAEEAEVVENSWNREWGL</sequence>
<dbReference type="RefSeq" id="WP_179912815.1">
    <property type="nucleotide sequence ID" value="NZ_JACBYE010000009.1"/>
</dbReference>
<reference evidence="1 2" key="1">
    <citation type="submission" date="2020-07" db="EMBL/GenBank/DDBJ databases">
        <title>MOT database genomes.</title>
        <authorList>
            <person name="Joseph S."/>
            <person name="Aduse-Opoku J."/>
            <person name="Hashim A."/>
            <person name="Wade W."/>
            <person name="Curtis M."/>
        </authorList>
    </citation>
    <scope>NUCLEOTIDE SEQUENCE [LARGE SCALE GENOMIC DNA]</scope>
    <source>
        <strain evidence="1 2">DSM 100099</strain>
    </source>
</reference>
<gene>
    <name evidence="1" type="ORF">HZZ10_06005</name>
</gene>
<name>A0A853ETP4_9MICO</name>
<proteinExistence type="predicted"/>
<comment type="caution">
    <text evidence="1">The sequence shown here is derived from an EMBL/GenBank/DDBJ whole genome shotgun (WGS) entry which is preliminary data.</text>
</comment>
<organism evidence="1 2">
    <name type="scientific">Sanguibacter inulinus</name>
    <dbReference type="NCBI Taxonomy" id="60922"/>
    <lineage>
        <taxon>Bacteria</taxon>
        <taxon>Bacillati</taxon>
        <taxon>Actinomycetota</taxon>
        <taxon>Actinomycetes</taxon>
        <taxon>Micrococcales</taxon>
        <taxon>Sanguibacteraceae</taxon>
        <taxon>Sanguibacter</taxon>
    </lineage>
</organism>
<dbReference type="PROSITE" id="PS51257">
    <property type="entry name" value="PROKAR_LIPOPROTEIN"/>
    <property type="match status" value="1"/>
</dbReference>